<proteinExistence type="predicted"/>
<protein>
    <submittedName>
        <fullName evidence="1">Uncharacterized protein</fullName>
    </submittedName>
</protein>
<dbReference type="EMBL" id="JWZT01003730">
    <property type="protein sequence ID" value="KII65765.1"/>
    <property type="molecule type" value="Genomic_DNA"/>
</dbReference>
<keyword evidence="2" id="KW-1185">Reference proteome</keyword>
<organism evidence="1 2">
    <name type="scientific">Thelohanellus kitauei</name>
    <name type="common">Myxosporean</name>
    <dbReference type="NCBI Taxonomy" id="669202"/>
    <lineage>
        <taxon>Eukaryota</taxon>
        <taxon>Metazoa</taxon>
        <taxon>Cnidaria</taxon>
        <taxon>Myxozoa</taxon>
        <taxon>Myxosporea</taxon>
        <taxon>Bivalvulida</taxon>
        <taxon>Platysporina</taxon>
        <taxon>Myxobolidae</taxon>
        <taxon>Thelohanellus</taxon>
    </lineage>
</organism>
<evidence type="ECO:0000313" key="1">
    <source>
        <dbReference type="EMBL" id="KII65765.1"/>
    </source>
</evidence>
<accession>A0A0C2MN23</accession>
<comment type="caution">
    <text evidence="1">The sequence shown here is derived from an EMBL/GenBank/DDBJ whole genome shotgun (WGS) entry which is preliminary data.</text>
</comment>
<name>A0A0C2MN23_THEKT</name>
<dbReference type="Proteomes" id="UP000031668">
    <property type="component" value="Unassembled WGS sequence"/>
</dbReference>
<reference evidence="1 2" key="1">
    <citation type="journal article" date="2014" name="Genome Biol. Evol.">
        <title>The genome of the myxosporean Thelohanellus kitauei shows adaptations to nutrient acquisition within its fish host.</title>
        <authorList>
            <person name="Yang Y."/>
            <person name="Xiong J."/>
            <person name="Zhou Z."/>
            <person name="Huo F."/>
            <person name="Miao W."/>
            <person name="Ran C."/>
            <person name="Liu Y."/>
            <person name="Zhang J."/>
            <person name="Feng J."/>
            <person name="Wang M."/>
            <person name="Wang M."/>
            <person name="Wang L."/>
            <person name="Yao B."/>
        </authorList>
    </citation>
    <scope>NUCLEOTIDE SEQUENCE [LARGE SCALE GENOMIC DNA]</scope>
    <source>
        <strain evidence="1">Wuqing</strain>
    </source>
</reference>
<dbReference type="AlphaFoldDB" id="A0A0C2MN23"/>
<gene>
    <name evidence="1" type="ORF">RF11_07944</name>
</gene>
<sequence>MEFLLDSNWANRPRSAIIYPDICPQVTRDRGIISHLFHHSKRYEDLDNSTLIVKYCMSISAPTRYPLSYQDRMMLAQEKRVILRECNEVMKSIASCIRNDLKQRLIQRFGTR</sequence>
<evidence type="ECO:0000313" key="2">
    <source>
        <dbReference type="Proteomes" id="UP000031668"/>
    </source>
</evidence>